<evidence type="ECO:0000313" key="2">
    <source>
        <dbReference type="Proteomes" id="UP000887013"/>
    </source>
</evidence>
<name>A0A8X6TKR3_NEPPI</name>
<reference evidence="1" key="1">
    <citation type="submission" date="2020-08" db="EMBL/GenBank/DDBJ databases">
        <title>Multicomponent nature underlies the extraordinary mechanical properties of spider dragline silk.</title>
        <authorList>
            <person name="Kono N."/>
            <person name="Nakamura H."/>
            <person name="Mori M."/>
            <person name="Yoshida Y."/>
            <person name="Ohtoshi R."/>
            <person name="Malay A.D."/>
            <person name="Moran D.A.P."/>
            <person name="Tomita M."/>
            <person name="Numata K."/>
            <person name="Arakawa K."/>
        </authorList>
    </citation>
    <scope>NUCLEOTIDE SEQUENCE</scope>
</reference>
<dbReference type="SUPFAM" id="SSF55729">
    <property type="entry name" value="Acyl-CoA N-acyltransferases (Nat)"/>
    <property type="match status" value="1"/>
</dbReference>
<feature type="non-terminal residue" evidence="1">
    <location>
        <position position="1"/>
    </location>
</feature>
<dbReference type="GO" id="GO:0071897">
    <property type="term" value="P:DNA biosynthetic process"/>
    <property type="evidence" value="ECO:0007669"/>
    <property type="project" value="UniProtKB-ARBA"/>
</dbReference>
<protein>
    <submittedName>
        <fullName evidence="1">Integrase catalytic domain-containing protein</fullName>
    </submittedName>
</protein>
<dbReference type="EMBL" id="BMAW01105240">
    <property type="protein sequence ID" value="GFT18433.1"/>
    <property type="molecule type" value="Genomic_DNA"/>
</dbReference>
<dbReference type="Proteomes" id="UP000887013">
    <property type="component" value="Unassembled WGS sequence"/>
</dbReference>
<accession>A0A8X6TKR3</accession>
<comment type="caution">
    <text evidence="1">The sequence shown here is derived from an EMBL/GenBank/DDBJ whole genome shotgun (WGS) entry which is preliminary data.</text>
</comment>
<gene>
    <name evidence="1" type="primary">AVEN_7306_1</name>
    <name evidence="1" type="ORF">NPIL_370341</name>
</gene>
<dbReference type="InterPro" id="IPR043502">
    <property type="entry name" value="DNA/RNA_pol_sf"/>
</dbReference>
<dbReference type="SUPFAM" id="SSF56672">
    <property type="entry name" value="DNA/RNA polymerases"/>
    <property type="match status" value="1"/>
</dbReference>
<sequence>MEMRRQVGIHDVSSSVRSWMKIDPEGIKVAENENGDIIGIMGLSRNHPDLYCGGFYCVHEKYRNLNIGSKGLVERLKRDPVLYEKYREVFDGYLEEGLAEWCMTKGLADESSFYLPQNAVVREDKVSSRLRIIFFRAAHKEGQYSLSYCLTTGINFYPNLFELLIKFRENAVAYTADIRHALLRISIDTEDRRFTRVFGTENFNSNQIIVMNFTCFLFGLTPSPYLLAATLKFHFEQYRDLFPETCETILKSFWIDDLVGGTEQVETALKITTETEEIFKNSGMVLRKWQTKLREAWRRSSIQTQKGETIEVGCGALTKVPVLAWDPDKDMIFFGFSKLIKILANGYSTNRFILQILVCIFDPIGFMRPFIISLKILLQELR</sequence>
<evidence type="ECO:0000313" key="1">
    <source>
        <dbReference type="EMBL" id="GFT18433.1"/>
    </source>
</evidence>
<dbReference type="InterPro" id="IPR016181">
    <property type="entry name" value="Acyl_CoA_acyltransferase"/>
</dbReference>
<organism evidence="1 2">
    <name type="scientific">Nephila pilipes</name>
    <name type="common">Giant wood spider</name>
    <name type="synonym">Nephila maculata</name>
    <dbReference type="NCBI Taxonomy" id="299642"/>
    <lineage>
        <taxon>Eukaryota</taxon>
        <taxon>Metazoa</taxon>
        <taxon>Ecdysozoa</taxon>
        <taxon>Arthropoda</taxon>
        <taxon>Chelicerata</taxon>
        <taxon>Arachnida</taxon>
        <taxon>Araneae</taxon>
        <taxon>Araneomorphae</taxon>
        <taxon>Entelegynae</taxon>
        <taxon>Araneoidea</taxon>
        <taxon>Nephilidae</taxon>
        <taxon>Nephila</taxon>
    </lineage>
</organism>
<dbReference type="PANTHER" id="PTHR47331:SF1">
    <property type="entry name" value="GAG-LIKE PROTEIN"/>
    <property type="match status" value="1"/>
</dbReference>
<dbReference type="AlphaFoldDB" id="A0A8X6TKR3"/>
<keyword evidence="2" id="KW-1185">Reference proteome</keyword>
<proteinExistence type="predicted"/>
<dbReference type="PANTHER" id="PTHR47331">
    <property type="entry name" value="PHD-TYPE DOMAIN-CONTAINING PROTEIN"/>
    <property type="match status" value="1"/>
</dbReference>
<dbReference type="OrthoDB" id="6420893at2759"/>